<evidence type="ECO:0000313" key="1">
    <source>
        <dbReference type="EMBL" id="RNA11477.1"/>
    </source>
</evidence>
<dbReference type="EMBL" id="REGN01005946">
    <property type="protein sequence ID" value="RNA11477.1"/>
    <property type="molecule type" value="Genomic_DNA"/>
</dbReference>
<accession>A0A3M7QJ47</accession>
<dbReference type="AlphaFoldDB" id="A0A3M7QJ47"/>
<name>A0A3M7QJ47_BRAPC</name>
<reference evidence="1 2" key="1">
    <citation type="journal article" date="2018" name="Sci. Rep.">
        <title>Genomic signatures of local adaptation to the degree of environmental predictability in rotifers.</title>
        <authorList>
            <person name="Franch-Gras L."/>
            <person name="Hahn C."/>
            <person name="Garcia-Roger E.M."/>
            <person name="Carmona M.J."/>
            <person name="Serra M."/>
            <person name="Gomez A."/>
        </authorList>
    </citation>
    <scope>NUCLEOTIDE SEQUENCE [LARGE SCALE GENOMIC DNA]</scope>
    <source>
        <strain evidence="1">HYR1</strain>
    </source>
</reference>
<proteinExistence type="predicted"/>
<keyword evidence="2" id="KW-1185">Reference proteome</keyword>
<comment type="caution">
    <text evidence="1">The sequence shown here is derived from an EMBL/GenBank/DDBJ whole genome shotgun (WGS) entry which is preliminary data.</text>
</comment>
<protein>
    <submittedName>
        <fullName evidence="1">Uncharacterized protein</fullName>
    </submittedName>
</protein>
<gene>
    <name evidence="1" type="ORF">BpHYR1_020258</name>
</gene>
<organism evidence="1 2">
    <name type="scientific">Brachionus plicatilis</name>
    <name type="common">Marine rotifer</name>
    <name type="synonym">Brachionus muelleri</name>
    <dbReference type="NCBI Taxonomy" id="10195"/>
    <lineage>
        <taxon>Eukaryota</taxon>
        <taxon>Metazoa</taxon>
        <taxon>Spiralia</taxon>
        <taxon>Gnathifera</taxon>
        <taxon>Rotifera</taxon>
        <taxon>Eurotatoria</taxon>
        <taxon>Monogononta</taxon>
        <taxon>Pseudotrocha</taxon>
        <taxon>Ploima</taxon>
        <taxon>Brachionidae</taxon>
        <taxon>Brachionus</taxon>
    </lineage>
</organism>
<sequence length="84" mass="9876">MDFSEHSFAIRLHASMSIVLQSMHRLGRDTQEFRSLPERLRLHEDDWKSTKFGKFIKTLSIHVKNNEFMAFFDKVSGHVSTHVT</sequence>
<dbReference type="Proteomes" id="UP000276133">
    <property type="component" value="Unassembled WGS sequence"/>
</dbReference>
<evidence type="ECO:0000313" key="2">
    <source>
        <dbReference type="Proteomes" id="UP000276133"/>
    </source>
</evidence>